<dbReference type="SUPFAM" id="SSF48366">
    <property type="entry name" value="Ras GEF"/>
    <property type="match status" value="1"/>
</dbReference>
<dbReference type="OrthoDB" id="4175897at2759"/>
<feature type="domain" description="Ras-GEF" evidence="1">
    <location>
        <begin position="265"/>
        <end position="344"/>
    </location>
</feature>
<dbReference type="GO" id="GO:0007264">
    <property type="term" value="P:small GTPase-mediated signal transduction"/>
    <property type="evidence" value="ECO:0007669"/>
    <property type="project" value="InterPro"/>
</dbReference>
<sequence length="463" mass="52355">MYNTRSQPSDVLVGKLSESVSGIELSMERNPLLGVDTTNVSAVVRAIDNASWSVFQQVPFAAWALKAVGKEVDLVDEFIWYHDMLATRLYIRLKRCAERNSIALQLFTVGQLVLHPTCTHANCAQATPCVSAFARSVILSGLGSPKDGVVASDLETDFIVRPLARLFARPVYESVDIDAILGILQVRYQRTYHQQREFDAVTEFRTDFSFFHGLTTTHPSPAAFACLISNEDLKLFEENILFDLGTDELGRSWNRRCGEVVECIRVRSELLDVLVELALRLHNLRNFHASTAITYGLKIAMRGEEAIPRKLSRIIDESENFRNYRDELRSKPAVPFVLPCLVELERLRHISAQYPTDSAKYEVCKERAINTAHELFTFMSYTPCVRDTETAADPFVSSSHGADPIEFGTILETRCEAISRQDKEYDGIRQPLGMVRISSSLQARPAEGIREQVRRVLRSYFCF</sequence>
<evidence type="ECO:0000313" key="3">
    <source>
        <dbReference type="Proteomes" id="UP000663671"/>
    </source>
</evidence>
<dbReference type="EMBL" id="CP069110">
    <property type="protein sequence ID" value="QSS60434.1"/>
    <property type="molecule type" value="Genomic_DNA"/>
</dbReference>
<accession>A0A8A1M729</accession>
<organism evidence="2 3">
    <name type="scientific">Ajellomyces capsulatus</name>
    <name type="common">Darling's disease fungus</name>
    <name type="synonym">Histoplasma capsulatum</name>
    <dbReference type="NCBI Taxonomy" id="5037"/>
    <lineage>
        <taxon>Eukaryota</taxon>
        <taxon>Fungi</taxon>
        <taxon>Dikarya</taxon>
        <taxon>Ascomycota</taxon>
        <taxon>Pezizomycotina</taxon>
        <taxon>Eurotiomycetes</taxon>
        <taxon>Eurotiomycetidae</taxon>
        <taxon>Onygenales</taxon>
        <taxon>Ajellomycetaceae</taxon>
        <taxon>Histoplasma</taxon>
    </lineage>
</organism>
<dbReference type="VEuPathDB" id="FungiDB:I7I51_05233"/>
<proteinExistence type="predicted"/>
<evidence type="ECO:0000259" key="1">
    <source>
        <dbReference type="Pfam" id="PF00617"/>
    </source>
</evidence>
<protein>
    <recommendedName>
        <fullName evidence="1">Ras-GEF domain-containing protein</fullName>
    </recommendedName>
</protein>
<dbReference type="GO" id="GO:0005085">
    <property type="term" value="F:guanyl-nucleotide exchange factor activity"/>
    <property type="evidence" value="ECO:0007669"/>
    <property type="project" value="InterPro"/>
</dbReference>
<dbReference type="AlphaFoldDB" id="A0A8A1M729"/>
<dbReference type="Pfam" id="PF00617">
    <property type="entry name" value="RasGEF"/>
    <property type="match status" value="1"/>
</dbReference>
<dbReference type="Gene3D" id="1.10.840.10">
    <property type="entry name" value="Ras guanine-nucleotide exchange factors catalytic domain"/>
    <property type="match status" value="1"/>
</dbReference>
<dbReference type="InterPro" id="IPR023578">
    <property type="entry name" value="Ras_GEF_dom_sf"/>
</dbReference>
<dbReference type="InterPro" id="IPR036964">
    <property type="entry name" value="RASGEF_cat_dom_sf"/>
</dbReference>
<reference evidence="2" key="1">
    <citation type="submission" date="2021-01" db="EMBL/GenBank/DDBJ databases">
        <title>Chromosome-level genome assembly of a human fungal pathogen reveals clustering of transcriptionally co-regulated genes.</title>
        <authorList>
            <person name="Voorhies M."/>
            <person name="Cohen S."/>
            <person name="Shea T.P."/>
            <person name="Petrus S."/>
            <person name="Munoz J.F."/>
            <person name="Poplawski S."/>
            <person name="Goldman W.E."/>
            <person name="Michael T."/>
            <person name="Cuomo C.A."/>
            <person name="Sil A."/>
            <person name="Beyhan S."/>
        </authorList>
    </citation>
    <scope>NUCLEOTIDE SEQUENCE</scope>
    <source>
        <strain evidence="2">WU24</strain>
    </source>
</reference>
<name>A0A8A1M729_AJECA</name>
<dbReference type="Proteomes" id="UP000663671">
    <property type="component" value="Chromosome 4"/>
</dbReference>
<gene>
    <name evidence="2" type="ORF">I7I51_05233</name>
</gene>
<evidence type="ECO:0000313" key="2">
    <source>
        <dbReference type="EMBL" id="QSS60434.1"/>
    </source>
</evidence>
<dbReference type="InterPro" id="IPR001895">
    <property type="entry name" value="RASGEF_cat_dom"/>
</dbReference>